<dbReference type="AlphaFoldDB" id="A0AAE0FXP8"/>
<evidence type="ECO:0000313" key="2">
    <source>
        <dbReference type="Proteomes" id="UP001190700"/>
    </source>
</evidence>
<keyword evidence="2" id="KW-1185">Reference proteome</keyword>
<gene>
    <name evidence="1" type="ORF">CYMTET_23940</name>
</gene>
<organism evidence="1 2">
    <name type="scientific">Cymbomonas tetramitiformis</name>
    <dbReference type="NCBI Taxonomy" id="36881"/>
    <lineage>
        <taxon>Eukaryota</taxon>
        <taxon>Viridiplantae</taxon>
        <taxon>Chlorophyta</taxon>
        <taxon>Pyramimonadophyceae</taxon>
        <taxon>Pyramimonadales</taxon>
        <taxon>Pyramimonadaceae</taxon>
        <taxon>Cymbomonas</taxon>
    </lineage>
</organism>
<accession>A0AAE0FXP8</accession>
<proteinExistence type="predicted"/>
<dbReference type="EMBL" id="LGRX02012363">
    <property type="protein sequence ID" value="KAK3267510.1"/>
    <property type="molecule type" value="Genomic_DNA"/>
</dbReference>
<dbReference type="Proteomes" id="UP001190700">
    <property type="component" value="Unassembled WGS sequence"/>
</dbReference>
<evidence type="ECO:0000313" key="1">
    <source>
        <dbReference type="EMBL" id="KAK3267510.1"/>
    </source>
</evidence>
<comment type="caution">
    <text evidence="1">The sequence shown here is derived from an EMBL/GenBank/DDBJ whole genome shotgun (WGS) entry which is preliminary data.</text>
</comment>
<protein>
    <submittedName>
        <fullName evidence="1">Uncharacterized protein</fullName>
    </submittedName>
</protein>
<reference evidence="1 2" key="1">
    <citation type="journal article" date="2015" name="Genome Biol. Evol.">
        <title>Comparative Genomics of a Bacterivorous Green Alga Reveals Evolutionary Causalities and Consequences of Phago-Mixotrophic Mode of Nutrition.</title>
        <authorList>
            <person name="Burns J.A."/>
            <person name="Paasch A."/>
            <person name="Narechania A."/>
            <person name="Kim E."/>
        </authorList>
    </citation>
    <scope>NUCLEOTIDE SEQUENCE [LARGE SCALE GENOMIC DNA]</scope>
    <source>
        <strain evidence="1 2">PLY_AMNH</strain>
    </source>
</reference>
<name>A0AAE0FXP8_9CHLO</name>
<sequence>MSAYFRGVLGQPAHLNCVFQQAVVAIDEVQPAVKETIRFLRSWYLQDSSAGSPRVQKVEKALAACESHYEGDSPLALEVFPFPADSIDNVYANLNANAVLQRGLMVQHAKQVVESLEARFPDLSLVDCFKIFAPSFYKNVHKLYTDNQLTTHGAEELGILRSCPLWRREVL</sequence>